<dbReference type="Proteomes" id="UP000515561">
    <property type="component" value="Chromosome"/>
</dbReference>
<accession>A0A6S6QZ05</accession>
<keyword evidence="2" id="KW-1185">Reference proteome</keyword>
<dbReference type="AlphaFoldDB" id="A0A6S6QZ05"/>
<sequence length="264" mass="30358">MKIRIKFTKTGTMKFIGHLDIMRYFQKAFRRAEIDIEYSKGFNPHQIMSFAAPLGVGLTSQGEYLDVSLLSCDEPKIMVEKIKGAMNENIQVTGFHFLSDNSKNAMSIVTAADYKVALKDGYAFLSKVEFEEKFRAFYQQKEITILKKSKKSENQVDIKPSIYHIGFELDEFSDKIGQRRENTVDISETYENDVKIYMQLATGSVNNLKPELVIEAFCEYAGLTFHEFAFQVHRMEVYAEKNSGKKPTEAFDIERKLIPLEAMD</sequence>
<dbReference type="KEGG" id="acel:acsn021_25650"/>
<protein>
    <submittedName>
        <fullName evidence="1">Radical SAM protein</fullName>
    </submittedName>
</protein>
<evidence type="ECO:0000313" key="1">
    <source>
        <dbReference type="EMBL" id="BCJ94996.1"/>
    </source>
</evidence>
<dbReference type="InterPro" id="IPR018768">
    <property type="entry name" value="DUF2344"/>
</dbReference>
<organism evidence="1 2">
    <name type="scientific">Anaerocolumna cellulosilytica</name>
    <dbReference type="NCBI Taxonomy" id="433286"/>
    <lineage>
        <taxon>Bacteria</taxon>
        <taxon>Bacillati</taxon>
        <taxon>Bacillota</taxon>
        <taxon>Clostridia</taxon>
        <taxon>Lachnospirales</taxon>
        <taxon>Lachnospiraceae</taxon>
        <taxon>Anaerocolumna</taxon>
    </lineage>
</organism>
<dbReference type="EMBL" id="AP023367">
    <property type="protein sequence ID" value="BCJ94996.1"/>
    <property type="molecule type" value="Genomic_DNA"/>
</dbReference>
<dbReference type="NCBIfam" id="TIGR03936">
    <property type="entry name" value="sam_1_link_chp"/>
    <property type="match status" value="1"/>
</dbReference>
<gene>
    <name evidence="1" type="ORF">acsn021_25650</name>
</gene>
<name>A0A6S6QZ05_9FIRM</name>
<dbReference type="RefSeq" id="WP_184088575.1">
    <property type="nucleotide sequence ID" value="NZ_AP023367.1"/>
</dbReference>
<reference evidence="1 2" key="1">
    <citation type="journal article" date="2016" name="Int. J. Syst. Evol. Microbiol.">
        <title>Descriptions of Anaerotaenia torta gen. nov., sp. nov. and Anaerocolumna cellulosilytica gen. nov., sp. nov. isolated from a methanogenic reactor of cattle waste.</title>
        <authorList>
            <person name="Uek A."/>
            <person name="Ohtaki Y."/>
            <person name="Kaku N."/>
            <person name="Ueki K."/>
        </authorList>
    </citation>
    <scope>NUCLEOTIDE SEQUENCE [LARGE SCALE GENOMIC DNA]</scope>
    <source>
        <strain evidence="1 2">SN021</strain>
    </source>
</reference>
<dbReference type="Pfam" id="PF10105">
    <property type="entry name" value="DUF2344"/>
    <property type="match status" value="1"/>
</dbReference>
<evidence type="ECO:0000313" key="2">
    <source>
        <dbReference type="Proteomes" id="UP000515561"/>
    </source>
</evidence>
<proteinExistence type="predicted"/>